<dbReference type="Gene3D" id="2.40.128.520">
    <property type="match status" value="1"/>
</dbReference>
<dbReference type="Pfam" id="PF09917">
    <property type="entry name" value="DUF2147"/>
    <property type="match status" value="1"/>
</dbReference>
<keyword evidence="2" id="KW-0732">Signal</keyword>
<keyword evidence="5" id="KW-1185">Reference proteome</keyword>
<accession>A0A7Y4GZV5</accession>
<gene>
    <name evidence="4" type="ORF">HCN50_01960</name>
</gene>
<feature type="chain" id="PRO_5031113714" evidence="2">
    <location>
        <begin position="21"/>
        <end position="202"/>
    </location>
</feature>
<feature type="signal peptide" evidence="2">
    <location>
        <begin position="1"/>
        <end position="20"/>
    </location>
</feature>
<evidence type="ECO:0000256" key="1">
    <source>
        <dbReference type="SAM" id="MobiDB-lite"/>
    </source>
</evidence>
<evidence type="ECO:0000259" key="3">
    <source>
        <dbReference type="Pfam" id="PF09917"/>
    </source>
</evidence>
<dbReference type="EMBL" id="JAAVLW010000001">
    <property type="protein sequence ID" value="NOJ45020.1"/>
    <property type="molecule type" value="Genomic_DNA"/>
</dbReference>
<dbReference type="PANTHER" id="PTHR36919">
    <property type="entry name" value="BLR1215 PROTEIN"/>
    <property type="match status" value="1"/>
</dbReference>
<dbReference type="PANTHER" id="PTHR36919:SF3">
    <property type="entry name" value="BLL5882 PROTEIN"/>
    <property type="match status" value="1"/>
</dbReference>
<name>A0A7Y4GZV5_9BRAD</name>
<evidence type="ECO:0000313" key="4">
    <source>
        <dbReference type="EMBL" id="NOJ45020.1"/>
    </source>
</evidence>
<dbReference type="RefSeq" id="WP_171707916.1">
    <property type="nucleotide sequence ID" value="NZ_JAAVLW010000001.1"/>
</dbReference>
<reference evidence="4 5" key="1">
    <citation type="submission" date="2020-03" db="EMBL/GenBank/DDBJ databases">
        <title>Bradyrhizobium diversity isolated from nodules of Muelleranthus trifoliolatus.</title>
        <authorList>
            <person name="Klepa M."/>
            <person name="Helene L."/>
            <person name="Hungria M."/>
        </authorList>
    </citation>
    <scope>NUCLEOTIDE SEQUENCE [LARGE SCALE GENOMIC DNA]</scope>
    <source>
        <strain evidence="4 5">WSM 1744</strain>
    </source>
</reference>
<sequence length="202" mass="21731">MRKLAGFQLILPIVIGLAFAGELTAQPAEPSAAGLWEKVEKGKPVGWFLVVDRNGTYEGAFAKLFSEPGDPPNPICSKCTDDRKDAPWLGLSFIRDMKREGLKYENGNVLDPRDGKIYKAKMTLSPDGQTLTMRGYLGISLFGKDEVWTRLPDTALAQVDPAVIAKYLPAHAAVTKQPAAPAKAPAAPKKTTTVPGTTAPAR</sequence>
<proteinExistence type="predicted"/>
<dbReference type="InterPro" id="IPR019223">
    <property type="entry name" value="DUF2147"/>
</dbReference>
<dbReference type="AlphaFoldDB" id="A0A7Y4GZV5"/>
<feature type="region of interest" description="Disordered" evidence="1">
    <location>
        <begin position="177"/>
        <end position="202"/>
    </location>
</feature>
<evidence type="ECO:0000256" key="2">
    <source>
        <dbReference type="SAM" id="SignalP"/>
    </source>
</evidence>
<protein>
    <submittedName>
        <fullName evidence="4">DUF2147 domain-containing protein</fullName>
    </submittedName>
</protein>
<dbReference type="Proteomes" id="UP000528734">
    <property type="component" value="Unassembled WGS sequence"/>
</dbReference>
<evidence type="ECO:0000313" key="5">
    <source>
        <dbReference type="Proteomes" id="UP000528734"/>
    </source>
</evidence>
<comment type="caution">
    <text evidence="4">The sequence shown here is derived from an EMBL/GenBank/DDBJ whole genome shotgun (WGS) entry which is preliminary data.</text>
</comment>
<feature type="domain" description="DUF2147" evidence="3">
    <location>
        <begin position="34"/>
        <end position="150"/>
    </location>
</feature>
<organism evidence="4 5">
    <name type="scientific">Bradyrhizobium archetypum</name>
    <dbReference type="NCBI Taxonomy" id="2721160"/>
    <lineage>
        <taxon>Bacteria</taxon>
        <taxon>Pseudomonadati</taxon>
        <taxon>Pseudomonadota</taxon>
        <taxon>Alphaproteobacteria</taxon>
        <taxon>Hyphomicrobiales</taxon>
        <taxon>Nitrobacteraceae</taxon>
        <taxon>Bradyrhizobium</taxon>
    </lineage>
</organism>